<dbReference type="Proteomes" id="UP000198866">
    <property type="component" value="Unassembled WGS sequence"/>
</dbReference>
<sequence>MHIPDTSLSPVREREQAEAVAQDERQYARAFAQGQQAALTLLHPHEARAIAGISTQYIIDDDWYPVPAYGWGLDLYMAAHGLDDPCDASRDDIESFAEKLLGTAYPDAVAVCGFIGGVADVVDRL</sequence>
<keyword evidence="2" id="KW-1185">Reference proteome</keyword>
<evidence type="ECO:0000313" key="2">
    <source>
        <dbReference type="Proteomes" id="UP000198866"/>
    </source>
</evidence>
<reference evidence="2" key="1">
    <citation type="submission" date="2016-10" db="EMBL/GenBank/DDBJ databases">
        <authorList>
            <person name="Varghese N."/>
            <person name="Submissions S."/>
        </authorList>
    </citation>
    <scope>NUCLEOTIDE SEQUENCE [LARGE SCALE GENOMIC DNA]</scope>
    <source>
        <strain evidence="2">LMG 26031</strain>
    </source>
</reference>
<accession>A0A1H7CC36</accession>
<gene>
    <name evidence="1" type="ORF">SAMN05192539_102179</name>
</gene>
<evidence type="ECO:0000313" key="1">
    <source>
        <dbReference type="EMBL" id="SEJ87403.1"/>
    </source>
</evidence>
<proteinExistence type="predicted"/>
<organism evidence="1 2">
    <name type="scientific">Paraburkholderia diazotrophica</name>
    <dbReference type="NCBI Taxonomy" id="667676"/>
    <lineage>
        <taxon>Bacteria</taxon>
        <taxon>Pseudomonadati</taxon>
        <taxon>Pseudomonadota</taxon>
        <taxon>Betaproteobacteria</taxon>
        <taxon>Burkholderiales</taxon>
        <taxon>Burkholderiaceae</taxon>
        <taxon>Paraburkholderia</taxon>
    </lineage>
</organism>
<name>A0A1H7CC36_9BURK</name>
<protein>
    <submittedName>
        <fullName evidence="1">Uncharacterized protein</fullName>
    </submittedName>
</protein>
<dbReference type="EMBL" id="FNYE01000021">
    <property type="protein sequence ID" value="SEJ87403.1"/>
    <property type="molecule type" value="Genomic_DNA"/>
</dbReference>
<dbReference type="AlphaFoldDB" id="A0A1H7CC36"/>
<dbReference type="RefSeq" id="WP_090869849.1">
    <property type="nucleotide sequence ID" value="NZ_FNYE01000021.1"/>
</dbReference>